<dbReference type="GO" id="GO:0061630">
    <property type="term" value="F:ubiquitin protein ligase activity"/>
    <property type="evidence" value="ECO:0007669"/>
    <property type="project" value="TreeGrafter"/>
</dbReference>
<feature type="domain" description="B box-type" evidence="3">
    <location>
        <begin position="4"/>
        <end position="50"/>
    </location>
</feature>
<feature type="region of interest" description="Disordered" evidence="2">
    <location>
        <begin position="265"/>
        <end position="285"/>
    </location>
</feature>
<keyword evidence="1" id="KW-0862">Zinc</keyword>
<dbReference type="GO" id="GO:0008270">
    <property type="term" value="F:zinc ion binding"/>
    <property type="evidence" value="ECO:0007669"/>
    <property type="project" value="UniProtKB-KW"/>
</dbReference>
<accession>A0A6J7ZYU2</accession>
<name>A0A6J7ZYU2_MYTCO</name>
<evidence type="ECO:0000259" key="3">
    <source>
        <dbReference type="PROSITE" id="PS50119"/>
    </source>
</evidence>
<dbReference type="CDD" id="cd19756">
    <property type="entry name" value="Bbox2"/>
    <property type="match status" value="1"/>
</dbReference>
<dbReference type="InterPro" id="IPR047153">
    <property type="entry name" value="TRIM45/56/19-like"/>
</dbReference>
<feature type="compositionally biased region" description="Basic and acidic residues" evidence="2">
    <location>
        <begin position="437"/>
        <end position="457"/>
    </location>
</feature>
<feature type="domain" description="B box-type" evidence="3">
    <location>
        <begin position="56"/>
        <end position="96"/>
    </location>
</feature>
<proteinExistence type="predicted"/>
<dbReference type="InterPro" id="IPR000315">
    <property type="entry name" value="Znf_B-box"/>
</dbReference>
<keyword evidence="5" id="KW-1185">Reference proteome</keyword>
<dbReference type="Gene3D" id="3.30.160.60">
    <property type="entry name" value="Classic Zinc Finger"/>
    <property type="match status" value="1"/>
</dbReference>
<keyword evidence="1" id="KW-0479">Metal-binding</keyword>
<sequence>MAQAASKTCEICVSSPGYNYCEQCDQLFCNGCKISHLRTKISKNHTFLSGLNINPDIRQFCKEHDENFIYYCMECDTLICKICVIKKHKAHDFVEIKESTEGIKAESNIAEVDQGSHTYQADVKEVIQAIKEEGRKLKEMIDKKVEALINTVRQKDAKNVKNLQSVGNELKTALDKAKEQQKFYQDTQKIKDTTKLLQKLIQIKSQIEQKEEIQIPVMPSVKYAQQKATESEAEKLFGELTFEESVRRKENPKPQKNVRVQQHINNTDTDATDADESGFPQDPKSGKILAAKGSKIVYSTCSADKSQITVLACMSATAHYLPPMLVFPGERFRHNPLEGFTEAVLGRTKTGWLNHHTKTNKHSRKKAPSSSFELLLVTPNEQKTLKKRKTRTVLPKAVSGSEIIKILENRKQQKEDEQEMKEKRKIDRELKRKLKEEENAKKEEKKNEKKKRTEENKKRKLSKNQKKSEKSTTSRLCSKCLLETDDVYICCEICISFYHAKCSDVDFSCVHIDDIVSFPYECDDCL</sequence>
<feature type="region of interest" description="Disordered" evidence="2">
    <location>
        <begin position="437"/>
        <end position="467"/>
    </location>
</feature>
<dbReference type="SMART" id="SM00336">
    <property type="entry name" value="BBOX"/>
    <property type="match status" value="2"/>
</dbReference>
<evidence type="ECO:0000256" key="1">
    <source>
        <dbReference type="PROSITE-ProRule" id="PRU00024"/>
    </source>
</evidence>
<dbReference type="PANTHER" id="PTHR25462:SF305">
    <property type="entry name" value="RING-TYPE DOMAIN-CONTAINING PROTEIN"/>
    <property type="match status" value="1"/>
</dbReference>
<evidence type="ECO:0000256" key="2">
    <source>
        <dbReference type="SAM" id="MobiDB-lite"/>
    </source>
</evidence>
<dbReference type="OrthoDB" id="6055909at2759"/>
<gene>
    <name evidence="4" type="ORF">MCOR_1452</name>
</gene>
<dbReference type="CDD" id="cd19757">
    <property type="entry name" value="Bbox1"/>
    <property type="match status" value="1"/>
</dbReference>
<dbReference type="SUPFAM" id="SSF57845">
    <property type="entry name" value="B-box zinc-binding domain"/>
    <property type="match status" value="1"/>
</dbReference>
<dbReference type="PROSITE" id="PS50119">
    <property type="entry name" value="ZF_BBOX"/>
    <property type="match status" value="2"/>
</dbReference>
<evidence type="ECO:0000313" key="5">
    <source>
        <dbReference type="Proteomes" id="UP000507470"/>
    </source>
</evidence>
<keyword evidence="1" id="KW-0863">Zinc-finger</keyword>
<dbReference type="AlphaFoldDB" id="A0A6J7ZYU2"/>
<dbReference type="Pfam" id="PF00643">
    <property type="entry name" value="zf-B_box"/>
    <property type="match status" value="1"/>
</dbReference>
<dbReference type="EMBL" id="CACVKT020000284">
    <property type="protein sequence ID" value="CAC5358022.1"/>
    <property type="molecule type" value="Genomic_DNA"/>
</dbReference>
<reference evidence="4 5" key="1">
    <citation type="submission" date="2020-06" db="EMBL/GenBank/DDBJ databases">
        <authorList>
            <person name="Li R."/>
            <person name="Bekaert M."/>
        </authorList>
    </citation>
    <scope>NUCLEOTIDE SEQUENCE [LARGE SCALE GENOMIC DNA]</scope>
    <source>
        <strain evidence="5">wild</strain>
    </source>
</reference>
<protein>
    <recommendedName>
        <fullName evidence="3">B box-type domain-containing protein</fullName>
    </recommendedName>
</protein>
<evidence type="ECO:0000313" key="4">
    <source>
        <dbReference type="EMBL" id="CAC5358022.1"/>
    </source>
</evidence>
<dbReference type="Proteomes" id="UP000507470">
    <property type="component" value="Unassembled WGS sequence"/>
</dbReference>
<organism evidence="4 5">
    <name type="scientific">Mytilus coruscus</name>
    <name type="common">Sea mussel</name>
    <dbReference type="NCBI Taxonomy" id="42192"/>
    <lineage>
        <taxon>Eukaryota</taxon>
        <taxon>Metazoa</taxon>
        <taxon>Spiralia</taxon>
        <taxon>Lophotrochozoa</taxon>
        <taxon>Mollusca</taxon>
        <taxon>Bivalvia</taxon>
        <taxon>Autobranchia</taxon>
        <taxon>Pteriomorphia</taxon>
        <taxon>Mytilida</taxon>
        <taxon>Mytiloidea</taxon>
        <taxon>Mytilidae</taxon>
        <taxon>Mytilinae</taxon>
        <taxon>Mytilus</taxon>
    </lineage>
</organism>
<dbReference type="GO" id="GO:0005654">
    <property type="term" value="C:nucleoplasm"/>
    <property type="evidence" value="ECO:0007669"/>
    <property type="project" value="TreeGrafter"/>
</dbReference>
<dbReference type="PANTHER" id="PTHR25462">
    <property type="entry name" value="BONUS, ISOFORM C-RELATED"/>
    <property type="match status" value="1"/>
</dbReference>